<gene>
    <name evidence="10" type="ORF">WJX73_010231</name>
</gene>
<keyword evidence="11" id="KW-1185">Reference proteome</keyword>
<dbReference type="Pfam" id="PF26410">
    <property type="entry name" value="GH5_mannosidase"/>
    <property type="match status" value="1"/>
</dbReference>
<keyword evidence="7" id="KW-0378">Hydrolase</keyword>
<dbReference type="EC" id="3.2.1.78" evidence="4"/>
<keyword evidence="8" id="KW-0326">Glycosidase</keyword>
<sequence length="418" mass="46725">MTGSSAGVNFSQESQSFVQRVGGGLQLNAQKYTYQGFNCYYLLQSASYPSGRSQVTAVLDLAQRTDLTVGRIWAFSDGEQNSFPLQVQLGQLNTTYLEALDYVVSQAEQRDLKLILTLVNYYPDYGGMQQYVEWTNTSNATTVQQFYTDAGLQAAYKDYATAIILRRNSITNRLYRDDPTILAWDLDWLDLMSTYVKSIDPNHLVYYGAVAFFGASSSPELLALNGNYSGELTPYAYELWDPACQGEDWERNIALPNIDLASFHLYPYIGYNTDNLTRDRVTAHLQAASAAKKPMVMDEFNSKGPIYARNTFLLQIFGLISYDGSPVVGTNIWMLADDSYPNYDQFQIYGSEAGAAQPLPPGPALDADRAQYLARRAIFLGFVAADACVRARYQANQYTNGWQETVNILSTNRTFASS</sequence>
<comment type="caution">
    <text evidence="10">The sequence shown here is derived from an EMBL/GenBank/DDBJ whole genome shotgun (WGS) entry which is preliminary data.</text>
</comment>
<dbReference type="PANTHER" id="PTHR31451">
    <property type="match status" value="1"/>
</dbReference>
<evidence type="ECO:0000313" key="10">
    <source>
        <dbReference type="EMBL" id="KAK9809536.1"/>
    </source>
</evidence>
<evidence type="ECO:0000256" key="1">
    <source>
        <dbReference type="ARBA" id="ARBA00001678"/>
    </source>
</evidence>
<protein>
    <recommendedName>
        <fullName evidence="4">mannan endo-1,4-beta-mannosidase</fullName>
        <ecNumber evidence="4">3.2.1.78</ecNumber>
    </recommendedName>
</protein>
<evidence type="ECO:0000256" key="5">
    <source>
        <dbReference type="ARBA" id="ARBA00022525"/>
    </source>
</evidence>
<dbReference type="PANTHER" id="PTHR31451:SF39">
    <property type="entry name" value="MANNAN ENDO-1,4-BETA-MANNOSIDASE 1"/>
    <property type="match status" value="1"/>
</dbReference>
<accession>A0AAW1PLX4</accession>
<organism evidence="10 11">
    <name type="scientific">Symbiochloris irregularis</name>
    <dbReference type="NCBI Taxonomy" id="706552"/>
    <lineage>
        <taxon>Eukaryota</taxon>
        <taxon>Viridiplantae</taxon>
        <taxon>Chlorophyta</taxon>
        <taxon>core chlorophytes</taxon>
        <taxon>Trebouxiophyceae</taxon>
        <taxon>Trebouxiales</taxon>
        <taxon>Trebouxiaceae</taxon>
        <taxon>Symbiochloris</taxon>
    </lineage>
</organism>
<dbReference type="GO" id="GO:0005576">
    <property type="term" value="C:extracellular region"/>
    <property type="evidence" value="ECO:0007669"/>
    <property type="project" value="UniProtKB-SubCell"/>
</dbReference>
<comment type="similarity">
    <text evidence="3">Belongs to the glycosyl hydrolase 5 (cellulase A) family.</text>
</comment>
<evidence type="ECO:0000256" key="6">
    <source>
        <dbReference type="ARBA" id="ARBA00022729"/>
    </source>
</evidence>
<dbReference type="Proteomes" id="UP001465755">
    <property type="component" value="Unassembled WGS sequence"/>
</dbReference>
<evidence type="ECO:0000259" key="9">
    <source>
        <dbReference type="Pfam" id="PF26410"/>
    </source>
</evidence>
<reference evidence="10 11" key="1">
    <citation type="journal article" date="2024" name="Nat. Commun.">
        <title>Phylogenomics reveals the evolutionary origins of lichenization in chlorophyte algae.</title>
        <authorList>
            <person name="Puginier C."/>
            <person name="Libourel C."/>
            <person name="Otte J."/>
            <person name="Skaloud P."/>
            <person name="Haon M."/>
            <person name="Grisel S."/>
            <person name="Petersen M."/>
            <person name="Berrin J.G."/>
            <person name="Delaux P.M."/>
            <person name="Dal Grande F."/>
            <person name="Keller J."/>
        </authorList>
    </citation>
    <scope>NUCLEOTIDE SEQUENCE [LARGE SCALE GENOMIC DNA]</scope>
    <source>
        <strain evidence="10 11">SAG 2036</strain>
    </source>
</reference>
<dbReference type="SUPFAM" id="SSF51445">
    <property type="entry name" value="(Trans)glycosidases"/>
    <property type="match status" value="1"/>
</dbReference>
<feature type="domain" description="Glycoside hydrolase family 5" evidence="9">
    <location>
        <begin position="15"/>
        <end position="211"/>
    </location>
</feature>
<comment type="subcellular location">
    <subcellularLocation>
        <location evidence="2">Secreted</location>
    </subcellularLocation>
</comment>
<name>A0AAW1PLX4_9CHLO</name>
<keyword evidence="6" id="KW-0732">Signal</keyword>
<dbReference type="AlphaFoldDB" id="A0AAW1PLX4"/>
<dbReference type="GO" id="GO:0016985">
    <property type="term" value="F:mannan endo-1,4-beta-mannosidase activity"/>
    <property type="evidence" value="ECO:0007669"/>
    <property type="project" value="UniProtKB-EC"/>
</dbReference>
<evidence type="ECO:0000256" key="2">
    <source>
        <dbReference type="ARBA" id="ARBA00004613"/>
    </source>
</evidence>
<evidence type="ECO:0000256" key="8">
    <source>
        <dbReference type="ARBA" id="ARBA00023295"/>
    </source>
</evidence>
<evidence type="ECO:0000256" key="3">
    <source>
        <dbReference type="ARBA" id="ARBA00005641"/>
    </source>
</evidence>
<dbReference type="InterPro" id="IPR001547">
    <property type="entry name" value="Glyco_hydro_5"/>
</dbReference>
<evidence type="ECO:0000313" key="11">
    <source>
        <dbReference type="Proteomes" id="UP001465755"/>
    </source>
</evidence>
<dbReference type="InterPro" id="IPR045053">
    <property type="entry name" value="MAN-like"/>
</dbReference>
<evidence type="ECO:0000256" key="7">
    <source>
        <dbReference type="ARBA" id="ARBA00022801"/>
    </source>
</evidence>
<keyword evidence="5" id="KW-0964">Secreted</keyword>
<proteinExistence type="inferred from homology"/>
<dbReference type="InterPro" id="IPR017853">
    <property type="entry name" value="GH"/>
</dbReference>
<comment type="catalytic activity">
    <reaction evidence="1">
        <text>Random hydrolysis of (1-&gt;4)-beta-D-mannosidic linkages in mannans, galactomannans and glucomannans.</text>
        <dbReference type="EC" id="3.2.1.78"/>
    </reaction>
</comment>
<evidence type="ECO:0000256" key="4">
    <source>
        <dbReference type="ARBA" id="ARBA00012706"/>
    </source>
</evidence>
<dbReference type="Gene3D" id="3.20.20.80">
    <property type="entry name" value="Glycosidases"/>
    <property type="match status" value="1"/>
</dbReference>
<dbReference type="EMBL" id="JALJOQ010000019">
    <property type="protein sequence ID" value="KAK9809536.1"/>
    <property type="molecule type" value="Genomic_DNA"/>
</dbReference>